<evidence type="ECO:0000313" key="2">
    <source>
        <dbReference type="Proteomes" id="UP000024635"/>
    </source>
</evidence>
<gene>
    <name evidence="1" type="primary">Acey_s0058.g2856</name>
    <name evidence="1" type="ORF">Y032_0058g2856</name>
</gene>
<accession>A0A016U5F3</accession>
<dbReference type="Proteomes" id="UP000024635">
    <property type="component" value="Unassembled WGS sequence"/>
</dbReference>
<name>A0A016U5F3_9BILA</name>
<reference evidence="2" key="1">
    <citation type="journal article" date="2015" name="Nat. Genet.">
        <title>The genome and transcriptome of the zoonotic hookworm Ancylostoma ceylanicum identify infection-specific gene families.</title>
        <authorList>
            <person name="Schwarz E.M."/>
            <person name="Hu Y."/>
            <person name="Antoshechkin I."/>
            <person name="Miller M.M."/>
            <person name="Sternberg P.W."/>
            <person name="Aroian R.V."/>
        </authorList>
    </citation>
    <scope>NUCLEOTIDE SEQUENCE</scope>
    <source>
        <strain evidence="2">HY135</strain>
    </source>
</reference>
<protein>
    <submittedName>
        <fullName evidence="1">Uncharacterized protein</fullName>
    </submittedName>
</protein>
<dbReference type="AlphaFoldDB" id="A0A016U5F3"/>
<dbReference type="EMBL" id="JARK01001394">
    <property type="protein sequence ID" value="EYC09853.1"/>
    <property type="molecule type" value="Genomic_DNA"/>
</dbReference>
<comment type="caution">
    <text evidence="1">The sequence shown here is derived from an EMBL/GenBank/DDBJ whole genome shotgun (WGS) entry which is preliminary data.</text>
</comment>
<sequence length="146" mass="15869">MPTSSEPQVTFRNFLSSLPGDIRVESTLDGTDGVDWSYDFPEDITAMWRIESLLLHETAYVVSLPALPNDLPLLRYGVGLASYLRKGGWEVERGEVAEETTIWTVRDCGGGEGGGLTCGSIFLVDQAWLGSSASILIASEVVLNEQ</sequence>
<keyword evidence="2" id="KW-1185">Reference proteome</keyword>
<proteinExistence type="predicted"/>
<evidence type="ECO:0000313" key="1">
    <source>
        <dbReference type="EMBL" id="EYC09853.1"/>
    </source>
</evidence>
<organism evidence="1 2">
    <name type="scientific">Ancylostoma ceylanicum</name>
    <dbReference type="NCBI Taxonomy" id="53326"/>
    <lineage>
        <taxon>Eukaryota</taxon>
        <taxon>Metazoa</taxon>
        <taxon>Ecdysozoa</taxon>
        <taxon>Nematoda</taxon>
        <taxon>Chromadorea</taxon>
        <taxon>Rhabditida</taxon>
        <taxon>Rhabditina</taxon>
        <taxon>Rhabditomorpha</taxon>
        <taxon>Strongyloidea</taxon>
        <taxon>Ancylostomatidae</taxon>
        <taxon>Ancylostomatinae</taxon>
        <taxon>Ancylostoma</taxon>
    </lineage>
</organism>